<dbReference type="RefSeq" id="WP_187479508.1">
    <property type="nucleotide sequence ID" value="NZ_CP060697.1"/>
</dbReference>
<evidence type="ECO:0000313" key="2">
    <source>
        <dbReference type="EMBL" id="QNM82553.1"/>
    </source>
</evidence>
<proteinExistence type="predicted"/>
<evidence type="ECO:0000256" key="1">
    <source>
        <dbReference type="SAM" id="MobiDB-lite"/>
    </source>
</evidence>
<sequence>MKNLKAMDKQNVELDRQPIRLDMPPEHEGVMRALRRAFETAASDPTARDFDDLLRRLN</sequence>
<dbReference type="Proteomes" id="UP000515861">
    <property type="component" value="Chromosome"/>
</dbReference>
<accession>A0A7G9L1Q4</accession>
<name>A0A7G9L1Q4_9SPHN</name>
<dbReference type="KEGG" id="ssau:H8M03_11180"/>
<gene>
    <name evidence="2" type="ORF">H8M03_11180</name>
</gene>
<organism evidence="2 3">
    <name type="scientific">Sphingomonas sabuli</name>
    <dbReference type="NCBI Taxonomy" id="2764186"/>
    <lineage>
        <taxon>Bacteria</taxon>
        <taxon>Pseudomonadati</taxon>
        <taxon>Pseudomonadota</taxon>
        <taxon>Alphaproteobacteria</taxon>
        <taxon>Sphingomonadales</taxon>
        <taxon>Sphingomonadaceae</taxon>
        <taxon>Sphingomonas</taxon>
    </lineage>
</organism>
<reference evidence="2 3" key="1">
    <citation type="submission" date="2020-08" db="EMBL/GenBank/DDBJ databases">
        <title>Sphingomonas sp. sand1-3 16S ribosomal RNA gene Genome sequencing and assembly.</title>
        <authorList>
            <person name="Kang M."/>
        </authorList>
    </citation>
    <scope>NUCLEOTIDE SEQUENCE [LARGE SCALE GENOMIC DNA]</scope>
    <source>
        <strain evidence="3">sand1-3</strain>
    </source>
</reference>
<keyword evidence="3" id="KW-1185">Reference proteome</keyword>
<dbReference type="EMBL" id="CP060697">
    <property type="protein sequence ID" value="QNM82553.1"/>
    <property type="molecule type" value="Genomic_DNA"/>
</dbReference>
<feature type="region of interest" description="Disordered" evidence="1">
    <location>
        <begin position="1"/>
        <end position="24"/>
    </location>
</feature>
<evidence type="ECO:0000313" key="3">
    <source>
        <dbReference type="Proteomes" id="UP000515861"/>
    </source>
</evidence>
<dbReference type="AlphaFoldDB" id="A0A7G9L1Q4"/>
<protein>
    <submittedName>
        <fullName evidence="2">Uncharacterized protein</fullName>
    </submittedName>
</protein>